<dbReference type="PROSITE" id="PS51725">
    <property type="entry name" value="ABM"/>
    <property type="match status" value="1"/>
</dbReference>
<comment type="caution">
    <text evidence="2">The sequence shown here is derived from an EMBL/GenBank/DDBJ whole genome shotgun (WGS) entry which is preliminary data.</text>
</comment>
<dbReference type="InterPro" id="IPR007138">
    <property type="entry name" value="ABM_dom"/>
</dbReference>
<dbReference type="RefSeq" id="WP_111277134.1">
    <property type="nucleotide sequence ID" value="NZ_QFYS01000008.1"/>
</dbReference>
<sequence length="105" mass="11353">MSAAFHSVIRFQVKPGREADFEAAFRDAGMLTRPRAVSGYLGADLVRATDAPGEYLVLGRWASAEAYAGWQAVSMADAPREALRRLVDTLVDPAPGRGFVTVRAE</sequence>
<dbReference type="Proteomes" id="UP000249524">
    <property type="component" value="Unassembled WGS sequence"/>
</dbReference>
<keyword evidence="3" id="KW-1185">Reference proteome</keyword>
<organism evidence="2 3">
    <name type="scientific">Phenylobacterium kunshanense</name>
    <dbReference type="NCBI Taxonomy" id="1445034"/>
    <lineage>
        <taxon>Bacteria</taxon>
        <taxon>Pseudomonadati</taxon>
        <taxon>Pseudomonadota</taxon>
        <taxon>Alphaproteobacteria</taxon>
        <taxon>Caulobacterales</taxon>
        <taxon>Caulobacteraceae</taxon>
        <taxon>Phenylobacterium</taxon>
    </lineage>
</organism>
<keyword evidence="2" id="KW-0560">Oxidoreductase</keyword>
<dbReference type="GO" id="GO:0004497">
    <property type="term" value="F:monooxygenase activity"/>
    <property type="evidence" value="ECO:0007669"/>
    <property type="project" value="UniProtKB-KW"/>
</dbReference>
<gene>
    <name evidence="2" type="ORF">DJ019_16310</name>
</gene>
<evidence type="ECO:0000313" key="3">
    <source>
        <dbReference type="Proteomes" id="UP000249524"/>
    </source>
</evidence>
<keyword evidence="2" id="KW-0503">Monooxygenase</keyword>
<dbReference type="OrthoDB" id="7066176at2"/>
<evidence type="ECO:0000259" key="1">
    <source>
        <dbReference type="PROSITE" id="PS51725"/>
    </source>
</evidence>
<dbReference type="SUPFAM" id="SSF54909">
    <property type="entry name" value="Dimeric alpha+beta barrel"/>
    <property type="match status" value="1"/>
</dbReference>
<name>A0A328BBX5_9CAUL</name>
<reference evidence="2 3" key="1">
    <citation type="submission" date="2018-05" db="EMBL/GenBank/DDBJ databases">
        <authorList>
            <person name="Lanie J.A."/>
            <person name="Ng W.-L."/>
            <person name="Kazmierczak K.M."/>
            <person name="Andrzejewski T.M."/>
            <person name="Davidsen T.M."/>
            <person name="Wayne K.J."/>
            <person name="Tettelin H."/>
            <person name="Glass J.I."/>
            <person name="Rusch D."/>
            <person name="Podicherti R."/>
            <person name="Tsui H.-C.T."/>
            <person name="Winkler M.E."/>
        </authorList>
    </citation>
    <scope>NUCLEOTIDE SEQUENCE [LARGE SCALE GENOMIC DNA]</scope>
    <source>
        <strain evidence="2 3">BUT-10</strain>
    </source>
</reference>
<dbReference type="AlphaFoldDB" id="A0A328BBX5"/>
<dbReference type="EMBL" id="QFYS01000008">
    <property type="protein sequence ID" value="RAK63294.1"/>
    <property type="molecule type" value="Genomic_DNA"/>
</dbReference>
<dbReference type="Pfam" id="PF03992">
    <property type="entry name" value="ABM"/>
    <property type="match status" value="1"/>
</dbReference>
<evidence type="ECO:0000313" key="2">
    <source>
        <dbReference type="EMBL" id="RAK63294.1"/>
    </source>
</evidence>
<proteinExistence type="predicted"/>
<accession>A0A328BBX5</accession>
<protein>
    <submittedName>
        <fullName evidence="2">Antibiotic biosynthesis monooxygenase</fullName>
    </submittedName>
</protein>
<feature type="domain" description="ABM" evidence="1">
    <location>
        <begin position="5"/>
        <end position="100"/>
    </location>
</feature>
<dbReference type="InterPro" id="IPR011008">
    <property type="entry name" value="Dimeric_a/b-barrel"/>
</dbReference>
<dbReference type="Gene3D" id="3.30.70.100">
    <property type="match status" value="1"/>
</dbReference>